<dbReference type="EMBL" id="BLLS01000201">
    <property type="protein sequence ID" value="GFH88391.1"/>
    <property type="molecule type" value="Genomic_DNA"/>
</dbReference>
<organism evidence="1 2">
    <name type="scientific">Bacteroides acidifaciens</name>
    <dbReference type="NCBI Taxonomy" id="85831"/>
    <lineage>
        <taxon>Bacteria</taxon>
        <taxon>Pseudomonadati</taxon>
        <taxon>Bacteroidota</taxon>
        <taxon>Bacteroidia</taxon>
        <taxon>Bacteroidales</taxon>
        <taxon>Bacteroidaceae</taxon>
        <taxon>Bacteroides</taxon>
    </lineage>
</organism>
<dbReference type="GeneID" id="93048118"/>
<sequence>MKKLFFLLLLATFASCSKNDIKMLTRYNLPQNIRIDIPSDSMIVIRSSSEFDNRFKGYTDELSKIDFNKYDLAYIQGASPTGIEDFNVQWNVDTTPYELSINIKNNITTQYQIWSLAYLIAKRKNNDVVASVVYDNAIDR</sequence>
<dbReference type="Proteomes" id="UP000491181">
    <property type="component" value="Unassembled WGS sequence"/>
</dbReference>
<proteinExistence type="predicted"/>
<evidence type="ECO:0000313" key="1">
    <source>
        <dbReference type="EMBL" id="GFH88391.1"/>
    </source>
</evidence>
<gene>
    <name evidence="1" type="ORF">IMSAGC001_03833</name>
</gene>
<comment type="caution">
    <text evidence="1">The sequence shown here is derived from an EMBL/GenBank/DDBJ whole genome shotgun (WGS) entry which is preliminary data.</text>
</comment>
<protein>
    <submittedName>
        <fullName evidence="1">Uncharacterized protein</fullName>
    </submittedName>
</protein>
<dbReference type="AlphaFoldDB" id="A0A7J0A8Y8"/>
<reference evidence="1 2" key="1">
    <citation type="journal article" date="2020" name="Microbiome">
        <title>Single-cell genomics of uncultured bacteria reveals dietary fiber responders in the mouse gut microbiota.</title>
        <authorList>
            <person name="Chijiiwa R."/>
            <person name="Hosokawa M."/>
            <person name="Kogawa M."/>
            <person name="Nishikawa Y."/>
            <person name="Ide K."/>
            <person name="Sakanashi C."/>
            <person name="Takahashi K."/>
            <person name="Takeyama H."/>
        </authorList>
    </citation>
    <scope>NUCLEOTIDE SEQUENCE [LARGE SCALE GENOMIC DNA]</scope>
    <source>
        <strain evidence="1">IMSAGC_001</strain>
    </source>
</reference>
<accession>A0A7J0A8Y8</accession>
<dbReference type="RefSeq" id="WP_128824347.1">
    <property type="nucleotide sequence ID" value="NZ_BLLS01000201.1"/>
</dbReference>
<dbReference type="PROSITE" id="PS51257">
    <property type="entry name" value="PROKAR_LIPOPROTEIN"/>
    <property type="match status" value="1"/>
</dbReference>
<name>A0A7J0A8Y8_9BACE</name>
<evidence type="ECO:0000313" key="2">
    <source>
        <dbReference type="Proteomes" id="UP000491181"/>
    </source>
</evidence>